<dbReference type="Proteomes" id="UP000033710">
    <property type="component" value="Unassembled WGS sequence"/>
</dbReference>
<comment type="caution">
    <text evidence="1">The sequence shown here is derived from an EMBL/GenBank/DDBJ whole genome shotgun (WGS) entry which is preliminary data.</text>
</comment>
<dbReference type="AlphaFoldDB" id="A0A0F2MAJ9"/>
<dbReference type="VEuPathDB" id="FungiDB:SPSK_02886"/>
<dbReference type="GeneID" id="27665024"/>
<evidence type="ECO:0000313" key="1">
    <source>
        <dbReference type="EMBL" id="KJR86723.1"/>
    </source>
</evidence>
<evidence type="ECO:0000313" key="2">
    <source>
        <dbReference type="Proteomes" id="UP000033710"/>
    </source>
</evidence>
<protein>
    <submittedName>
        <fullName evidence="1">Uncharacterized protein</fullName>
    </submittedName>
</protein>
<accession>A0A0F2MAJ9</accession>
<gene>
    <name evidence="1" type="ORF">SPSK_02886</name>
</gene>
<reference evidence="1 2" key="2">
    <citation type="journal article" date="2015" name="Eukaryot. Cell">
        <title>Asexual propagation of a virulent clone complex in a human and feline outbreak of sporotrichosis.</title>
        <authorList>
            <person name="Teixeira Mde M."/>
            <person name="Rodrigues A.M."/>
            <person name="Tsui C.K."/>
            <person name="de Almeida L.G."/>
            <person name="Van Diepeningen A.D."/>
            <person name="van den Ende B.G."/>
            <person name="Fernandes G.F."/>
            <person name="Kano R."/>
            <person name="Hamelin R.C."/>
            <person name="Lopes-Bezerra L.M."/>
            <person name="Vasconcelos A.T."/>
            <person name="de Hoog S."/>
            <person name="de Camargo Z.P."/>
            <person name="Felipe M.S."/>
        </authorList>
    </citation>
    <scope>NUCLEOTIDE SEQUENCE [LARGE SCALE GENOMIC DNA]</scope>
    <source>
        <strain evidence="1 2">1099-18</strain>
    </source>
</reference>
<name>A0A0F2MAJ9_SPOSC</name>
<sequence length="76" mass="7701">MGPLSDSLVASAWATRATGIDAKASCNLGAADMVRPGPGQAQPPAVREASSLQGLSWRCGDAACEKTQGLRAQCNA</sequence>
<dbReference type="EMBL" id="AXCR01000006">
    <property type="protein sequence ID" value="KJR86723.1"/>
    <property type="molecule type" value="Genomic_DNA"/>
</dbReference>
<organism evidence="1 2">
    <name type="scientific">Sporothrix schenckii 1099-18</name>
    <dbReference type="NCBI Taxonomy" id="1397361"/>
    <lineage>
        <taxon>Eukaryota</taxon>
        <taxon>Fungi</taxon>
        <taxon>Dikarya</taxon>
        <taxon>Ascomycota</taxon>
        <taxon>Pezizomycotina</taxon>
        <taxon>Sordariomycetes</taxon>
        <taxon>Sordariomycetidae</taxon>
        <taxon>Ophiostomatales</taxon>
        <taxon>Ophiostomataceae</taxon>
        <taxon>Sporothrix</taxon>
    </lineage>
</organism>
<proteinExistence type="predicted"/>
<dbReference type="RefSeq" id="XP_016589399.1">
    <property type="nucleotide sequence ID" value="XM_016729747.1"/>
</dbReference>
<reference evidence="1 2" key="1">
    <citation type="journal article" date="2014" name="BMC Genomics">
        <title>Comparative genomics of the major fungal agents of human and animal Sporotrichosis: Sporothrix schenckii and Sporothrix brasiliensis.</title>
        <authorList>
            <person name="Teixeira M.M."/>
            <person name="de Almeida L.G."/>
            <person name="Kubitschek-Barreira P."/>
            <person name="Alves F.L."/>
            <person name="Kioshima E.S."/>
            <person name="Abadio A.K."/>
            <person name="Fernandes L."/>
            <person name="Derengowski L.S."/>
            <person name="Ferreira K.S."/>
            <person name="Souza R.C."/>
            <person name="Ruiz J.C."/>
            <person name="de Andrade N.C."/>
            <person name="Paes H.C."/>
            <person name="Nicola A.M."/>
            <person name="Albuquerque P."/>
            <person name="Gerber A.L."/>
            <person name="Martins V.P."/>
            <person name="Peconick L.D."/>
            <person name="Neto A.V."/>
            <person name="Chaucanez C.B."/>
            <person name="Silva P.A."/>
            <person name="Cunha O.L."/>
            <person name="de Oliveira F.F."/>
            <person name="dos Santos T.C."/>
            <person name="Barros A.L."/>
            <person name="Soares M.A."/>
            <person name="de Oliveira L.M."/>
            <person name="Marini M.M."/>
            <person name="Villalobos-Duno H."/>
            <person name="Cunha M.M."/>
            <person name="de Hoog S."/>
            <person name="da Silveira J.F."/>
            <person name="Henrissat B."/>
            <person name="Nino-Vega G.A."/>
            <person name="Cisalpino P.S."/>
            <person name="Mora-Montes H.M."/>
            <person name="Almeida S.R."/>
            <person name="Stajich J.E."/>
            <person name="Lopes-Bezerra L.M."/>
            <person name="Vasconcelos A.T."/>
            <person name="Felipe M.S."/>
        </authorList>
    </citation>
    <scope>NUCLEOTIDE SEQUENCE [LARGE SCALE GENOMIC DNA]</scope>
    <source>
        <strain evidence="1 2">1099-18</strain>
    </source>
</reference>
<dbReference type="KEGG" id="ssck:SPSK_02886"/>